<dbReference type="OrthoDB" id="5318766at2"/>
<evidence type="ECO:0000313" key="5">
    <source>
        <dbReference type="EMBL" id="EDM76307.1"/>
    </source>
</evidence>
<gene>
    <name evidence="5" type="ORF">PPSIR1_07942</name>
</gene>
<evidence type="ECO:0000313" key="6">
    <source>
        <dbReference type="Proteomes" id="UP000005801"/>
    </source>
</evidence>
<protein>
    <submittedName>
        <fullName evidence="5">Efflux transporter, RND family, MFP subunit</fullName>
    </submittedName>
</protein>
<comment type="similarity">
    <text evidence="1">Belongs to the membrane fusion protein (MFP) (TC 8.A.1) family.</text>
</comment>
<dbReference type="Proteomes" id="UP000005801">
    <property type="component" value="Unassembled WGS sequence"/>
</dbReference>
<evidence type="ECO:0000256" key="2">
    <source>
        <dbReference type="SAM" id="Coils"/>
    </source>
</evidence>
<dbReference type="AlphaFoldDB" id="A6GCY3"/>
<dbReference type="Gene3D" id="1.10.287.470">
    <property type="entry name" value="Helix hairpin bin"/>
    <property type="match status" value="1"/>
</dbReference>
<dbReference type="Gene3D" id="2.40.420.20">
    <property type="match status" value="1"/>
</dbReference>
<feature type="region of interest" description="Disordered" evidence="3">
    <location>
        <begin position="354"/>
        <end position="375"/>
    </location>
</feature>
<feature type="coiled-coil region" evidence="2">
    <location>
        <begin position="89"/>
        <end position="153"/>
    </location>
</feature>
<dbReference type="GO" id="GO:1990281">
    <property type="term" value="C:efflux pump complex"/>
    <property type="evidence" value="ECO:0007669"/>
    <property type="project" value="TreeGrafter"/>
</dbReference>
<dbReference type="RefSeq" id="WP_006974574.1">
    <property type="nucleotide sequence ID" value="NZ_ABCS01000068.1"/>
</dbReference>
<feature type="compositionally biased region" description="Low complexity" evidence="3">
    <location>
        <begin position="8"/>
        <end position="18"/>
    </location>
</feature>
<dbReference type="STRING" id="391625.PPSIR1_07942"/>
<organism evidence="5 6">
    <name type="scientific">Plesiocystis pacifica SIR-1</name>
    <dbReference type="NCBI Taxonomy" id="391625"/>
    <lineage>
        <taxon>Bacteria</taxon>
        <taxon>Pseudomonadati</taxon>
        <taxon>Myxococcota</taxon>
        <taxon>Polyangia</taxon>
        <taxon>Nannocystales</taxon>
        <taxon>Nannocystaceae</taxon>
        <taxon>Plesiocystis</taxon>
    </lineage>
</organism>
<dbReference type="Gene3D" id="2.40.30.170">
    <property type="match status" value="1"/>
</dbReference>
<proteinExistence type="inferred from homology"/>
<dbReference type="eggNOG" id="COG0845">
    <property type="taxonomic scope" value="Bacteria"/>
</dbReference>
<dbReference type="EMBL" id="ABCS01000068">
    <property type="protein sequence ID" value="EDM76307.1"/>
    <property type="molecule type" value="Genomic_DNA"/>
</dbReference>
<feature type="region of interest" description="Disordered" evidence="3">
    <location>
        <begin position="1"/>
        <end position="22"/>
    </location>
</feature>
<dbReference type="Gene3D" id="2.40.50.100">
    <property type="match status" value="1"/>
</dbReference>
<keyword evidence="6" id="KW-1185">Reference proteome</keyword>
<dbReference type="PANTHER" id="PTHR30469:SF15">
    <property type="entry name" value="HLYD FAMILY OF SECRETION PROTEINS"/>
    <property type="match status" value="1"/>
</dbReference>
<dbReference type="PANTHER" id="PTHR30469">
    <property type="entry name" value="MULTIDRUG RESISTANCE PROTEIN MDTA"/>
    <property type="match status" value="1"/>
</dbReference>
<evidence type="ECO:0000256" key="3">
    <source>
        <dbReference type="SAM" id="MobiDB-lite"/>
    </source>
</evidence>
<dbReference type="GO" id="GO:0015562">
    <property type="term" value="F:efflux transmembrane transporter activity"/>
    <property type="evidence" value="ECO:0007669"/>
    <property type="project" value="TreeGrafter"/>
</dbReference>
<comment type="caution">
    <text evidence="5">The sequence shown here is derived from an EMBL/GenBank/DDBJ whole genome shotgun (WGS) entry which is preliminary data.</text>
</comment>
<feature type="domain" description="Multidrug resistance protein MdtA-like barrel-sandwich hybrid" evidence="4">
    <location>
        <begin position="57"/>
        <end position="182"/>
    </location>
</feature>
<dbReference type="Pfam" id="PF25917">
    <property type="entry name" value="BSH_RND"/>
    <property type="match status" value="1"/>
</dbReference>
<reference evidence="5 6" key="1">
    <citation type="submission" date="2007-06" db="EMBL/GenBank/DDBJ databases">
        <authorList>
            <person name="Shimkets L."/>
            <person name="Ferriera S."/>
            <person name="Johnson J."/>
            <person name="Kravitz S."/>
            <person name="Beeson K."/>
            <person name="Sutton G."/>
            <person name="Rogers Y.-H."/>
            <person name="Friedman R."/>
            <person name="Frazier M."/>
            <person name="Venter J.C."/>
        </authorList>
    </citation>
    <scope>NUCLEOTIDE SEQUENCE [LARGE SCALE GENOMIC DNA]</scope>
    <source>
        <strain evidence="5 6">SIR-1</strain>
    </source>
</reference>
<dbReference type="InterPro" id="IPR006143">
    <property type="entry name" value="RND_pump_MFP"/>
</dbReference>
<accession>A6GCY3</accession>
<keyword evidence="2" id="KW-0175">Coiled coil</keyword>
<sequence length="375" mass="39176">MTGCPSSQGAQQAKAGAGERPAPVEVAVAELGSIEEQWTLLGSVRSLRAASLAFGAGGELTFLEVREGDRVELGAVLAEIDEDRARAQLSAAISSRRESERELAQARREAERAAELGEAVLASEVIEREAVRAETLEARKGTLAARIRAAKAELSDYQMLAPFSGVVAARHVDVGQWIDPGQLVLELVDPEAVEVLVDALPRLAGHVRVGGRASLRPAEGLPGAEPVEAEIVGVVPSLDPTTRNFTVRLRPLAGAGEEQAWLVPGASVGVAFPVRFSTQEAGAEVEAEAPSVIVPRDALVLGAVDIRVVTVVDGAAKPVQIEVLASAGDQALVRGAGLEPRSVVVTRGNERLRPGQSVRVLEPSTAEGDSAEAQP</sequence>
<dbReference type="InterPro" id="IPR058625">
    <property type="entry name" value="MdtA-like_BSH"/>
</dbReference>
<evidence type="ECO:0000259" key="4">
    <source>
        <dbReference type="Pfam" id="PF25917"/>
    </source>
</evidence>
<dbReference type="SUPFAM" id="SSF111369">
    <property type="entry name" value="HlyD-like secretion proteins"/>
    <property type="match status" value="1"/>
</dbReference>
<name>A6GCY3_9BACT</name>
<dbReference type="NCBIfam" id="TIGR01730">
    <property type="entry name" value="RND_mfp"/>
    <property type="match status" value="1"/>
</dbReference>
<evidence type="ECO:0000256" key="1">
    <source>
        <dbReference type="ARBA" id="ARBA00009477"/>
    </source>
</evidence>